<evidence type="ECO:0000313" key="3">
    <source>
        <dbReference type="Proteomes" id="UP001281761"/>
    </source>
</evidence>
<dbReference type="PANTHER" id="PTHR11575">
    <property type="entry name" value="5'-NUCLEOTIDASE-RELATED"/>
    <property type="match status" value="1"/>
</dbReference>
<name>A0ABQ9XL59_9EUKA</name>
<evidence type="ECO:0000256" key="1">
    <source>
        <dbReference type="SAM" id="Phobius"/>
    </source>
</evidence>
<evidence type="ECO:0000313" key="2">
    <source>
        <dbReference type="EMBL" id="KAK2952474.1"/>
    </source>
</evidence>
<dbReference type="Gene3D" id="3.60.21.10">
    <property type="match status" value="1"/>
</dbReference>
<keyword evidence="3" id="KW-1185">Reference proteome</keyword>
<reference evidence="2 3" key="1">
    <citation type="journal article" date="2022" name="bioRxiv">
        <title>Genomics of Preaxostyla Flagellates Illuminates Evolutionary Transitions and the Path Towards Mitochondrial Loss.</title>
        <authorList>
            <person name="Novak L.V.F."/>
            <person name="Treitli S.C."/>
            <person name="Pyrih J."/>
            <person name="Halakuc P."/>
            <person name="Pipaliya S.V."/>
            <person name="Vacek V."/>
            <person name="Brzon O."/>
            <person name="Soukal P."/>
            <person name="Eme L."/>
            <person name="Dacks J.B."/>
            <person name="Karnkowska A."/>
            <person name="Elias M."/>
            <person name="Hampl V."/>
        </authorList>
    </citation>
    <scope>NUCLEOTIDE SEQUENCE [LARGE SCALE GENOMIC DNA]</scope>
    <source>
        <strain evidence="2">NAU3</strain>
        <tissue evidence="2">Gut</tissue>
    </source>
</reference>
<keyword evidence="1" id="KW-1133">Transmembrane helix</keyword>
<organism evidence="2 3">
    <name type="scientific">Blattamonas nauphoetae</name>
    <dbReference type="NCBI Taxonomy" id="2049346"/>
    <lineage>
        <taxon>Eukaryota</taxon>
        <taxon>Metamonada</taxon>
        <taxon>Preaxostyla</taxon>
        <taxon>Oxymonadida</taxon>
        <taxon>Blattamonas</taxon>
    </lineage>
</organism>
<proteinExistence type="predicted"/>
<sequence length="494" mass="56193">MKSTHPENHVFWFDSGDFSRGTCYSECESPAAEFVLEMMGASNLEATTIGEHDVRDDQASDQVHRYAGDLLKDRIVTTNVFIDVVGNHLGIPYRIVNLDESHNLLIFGFSAPFPGHPSRISYYSIETSLNSQTVTEGLRTPNVSLVVCLCHLAMKSGEVEQIEEFFSSRGFPAVILCGRTHQYRERFTNTTLLAEDGAFLQTFRVLDFSIHSDSPSVIVNPKMHWFDMKTDELMSALNLGPNQWETQTGQHIRTNMRDFEIRQGVSDLVGCPLSQYSSSFELASSLYTLLLDKVYPSRLLPSLFDNFPEGNKMIYLIENGTMRQPIGFKAVEKGDAIITDPYDRAFILMNTFTGDQLLNLSNAVIDWQENINFTAKYKLQNQKIKPEFNYSILALVIHPAETLHEFQQVLSESFTYTVTSNTSRAVMVEYLNTEMNCEKTQRSHIMWSAIILAVMIVVVLASFIFLLVWSGQQYFRARKILAQLDQKVHQEESK</sequence>
<dbReference type="EMBL" id="JARBJD010000103">
    <property type="protein sequence ID" value="KAK2952474.1"/>
    <property type="molecule type" value="Genomic_DNA"/>
</dbReference>
<dbReference type="InterPro" id="IPR029052">
    <property type="entry name" value="Metallo-depent_PP-like"/>
</dbReference>
<accession>A0ABQ9XL59</accession>
<gene>
    <name evidence="2" type="ORF">BLNAU_12580</name>
</gene>
<dbReference type="InterPro" id="IPR006179">
    <property type="entry name" value="5_nucleotidase/apyrase"/>
</dbReference>
<feature type="transmembrane region" description="Helical" evidence="1">
    <location>
        <begin position="445"/>
        <end position="469"/>
    </location>
</feature>
<protein>
    <submittedName>
        <fullName evidence="2">Uncharacterized protein</fullName>
    </submittedName>
</protein>
<dbReference type="PANTHER" id="PTHR11575:SF22">
    <property type="entry name" value="ADL392WP"/>
    <property type="match status" value="1"/>
</dbReference>
<keyword evidence="1" id="KW-0472">Membrane</keyword>
<keyword evidence="1" id="KW-0812">Transmembrane</keyword>
<comment type="caution">
    <text evidence="2">The sequence shown here is derived from an EMBL/GenBank/DDBJ whole genome shotgun (WGS) entry which is preliminary data.</text>
</comment>
<dbReference type="Proteomes" id="UP001281761">
    <property type="component" value="Unassembled WGS sequence"/>
</dbReference>
<dbReference type="SUPFAM" id="SSF56300">
    <property type="entry name" value="Metallo-dependent phosphatases"/>
    <property type="match status" value="1"/>
</dbReference>